<keyword evidence="6" id="KW-0547">Nucleotide-binding</keyword>
<reference evidence="16 17" key="1">
    <citation type="submission" date="2012-05" db="EMBL/GenBank/DDBJ databases">
        <title>Recombination and specialization in a pathogen metapopulation.</title>
        <authorList>
            <person name="Gardiner A."/>
            <person name="Kemen E."/>
            <person name="Schultz-Larsen T."/>
            <person name="MacLean D."/>
            <person name="Van Oosterhout C."/>
            <person name="Jones J.D.G."/>
        </authorList>
    </citation>
    <scope>NUCLEOTIDE SEQUENCE [LARGE SCALE GENOMIC DNA]</scope>
    <source>
        <strain evidence="16 17">Ac Nc2</strain>
    </source>
</reference>
<dbReference type="InterPro" id="IPR033728">
    <property type="entry name" value="ThrRS_core"/>
</dbReference>
<evidence type="ECO:0000256" key="5">
    <source>
        <dbReference type="ARBA" id="ARBA00022723"/>
    </source>
</evidence>
<dbReference type="GO" id="GO:0005524">
    <property type="term" value="F:ATP binding"/>
    <property type="evidence" value="ECO:0007669"/>
    <property type="project" value="UniProtKB-KW"/>
</dbReference>
<evidence type="ECO:0000256" key="1">
    <source>
        <dbReference type="ARBA" id="ARBA00004305"/>
    </source>
</evidence>
<evidence type="ECO:0000256" key="8">
    <source>
        <dbReference type="ARBA" id="ARBA00022840"/>
    </source>
</evidence>
<evidence type="ECO:0000256" key="9">
    <source>
        <dbReference type="ARBA" id="ARBA00022917"/>
    </source>
</evidence>
<dbReference type="SUPFAM" id="SSF55186">
    <property type="entry name" value="ThrRS/AlaRS common domain"/>
    <property type="match status" value="1"/>
</dbReference>
<dbReference type="GO" id="GO:0046872">
    <property type="term" value="F:metal ion binding"/>
    <property type="evidence" value="ECO:0007669"/>
    <property type="project" value="UniProtKB-KW"/>
</dbReference>
<dbReference type="EC" id="6.1.1.3" evidence="3"/>
<comment type="subcellular location">
    <subcellularLocation>
        <location evidence="1">Mitochondrion matrix</location>
    </subcellularLocation>
</comment>
<dbReference type="GO" id="GO:0006435">
    <property type="term" value="P:threonyl-tRNA aminoacylation"/>
    <property type="evidence" value="ECO:0007669"/>
    <property type="project" value="InterPro"/>
</dbReference>
<dbReference type="InterPro" id="IPR018163">
    <property type="entry name" value="Thr/Ala-tRNA-synth_IIc_edit"/>
</dbReference>
<dbReference type="InterPro" id="IPR036621">
    <property type="entry name" value="Anticodon-bd_dom_sf"/>
</dbReference>
<dbReference type="GO" id="GO:0004829">
    <property type="term" value="F:threonine-tRNA ligase activity"/>
    <property type="evidence" value="ECO:0007669"/>
    <property type="project" value="UniProtKB-EC"/>
</dbReference>
<dbReference type="Pfam" id="PF07973">
    <property type="entry name" value="tRNA_SAD"/>
    <property type="match status" value="1"/>
</dbReference>
<dbReference type="InterPro" id="IPR004154">
    <property type="entry name" value="Anticodon-bd"/>
</dbReference>
<evidence type="ECO:0000259" key="15">
    <source>
        <dbReference type="PROSITE" id="PS50862"/>
    </source>
</evidence>
<sequence length="689" mass="79558">MWELECKRQQKERKNISEAISIEVHTKHGVQSVCAVANTTTPLDILKQSDERQLLICEDPVLGAQYTYNNNDGTLHNTLHDLNQPLSHSGKLNFLNFDSAQGKQIFWHSSAHVMGQALESRYHDQIRLCDGPALIDGGFFYETFFDNQYTISESDFKELEAICKRIVKERQPFERMEVTRDFARELFAYSDFKLQMLQNIPPNEVISLYRCGRLIDLCRGPHVPHTGLLKAFRITRCGASHWKNQALLQRIYGISFPTKAEMKSWQHFQVEAAKRDHRIIGKQQQLFFFHPYSPGSAFFLPHGARIFNKLSTLVREEYKLCGYEEVITPLIFKKELWKTSGHWDNYKENIFMIAHDHADDQHPDAASLPNNMVSIEQLGLKPMNCPGHCLIFREGSRYSYRDLPVRFADFSSLHRNEATGALTGLTRVRRFHQDDAHIFCRDDQVQQEIADCLAFIKRIYGIFGFKFELCLSTRPEKYLGDLSLWETAERQLEQALNDFKQPWTIKEGDGAFYGPKIDLIVTDALKRQHQCGTIQLDFQLPRKFDLVYDGADGQTHSPIIVHRAVLGSIERMMAILIEHTGGKWPLWINPRQVAIIPVAAPFENYANSVATRLRKESMLEYVDVLECSKTLSKRVREAQLAQYSFILIVGDKEQQHEEINVRTRDNEVCGAQSIFTFIQNINALIHQKK</sequence>
<dbReference type="GO" id="GO:0005759">
    <property type="term" value="C:mitochondrial matrix"/>
    <property type="evidence" value="ECO:0007669"/>
    <property type="project" value="UniProtKB-SubCell"/>
</dbReference>
<evidence type="ECO:0000256" key="6">
    <source>
        <dbReference type="ARBA" id="ARBA00022741"/>
    </source>
</evidence>
<dbReference type="PROSITE" id="PS50862">
    <property type="entry name" value="AA_TRNA_LIGASE_II"/>
    <property type="match status" value="1"/>
</dbReference>
<keyword evidence="10" id="KW-0809">Transit peptide</keyword>
<evidence type="ECO:0000256" key="2">
    <source>
        <dbReference type="ARBA" id="ARBA00008226"/>
    </source>
</evidence>
<keyword evidence="5" id="KW-0479">Metal-binding</keyword>
<keyword evidence="9" id="KW-0648">Protein biosynthesis</keyword>
<dbReference type="Gene3D" id="3.30.980.10">
    <property type="entry name" value="Threonyl-trna Synthetase, Chain A, domain 2"/>
    <property type="match status" value="1"/>
</dbReference>
<keyword evidence="11" id="KW-0496">Mitochondrion</keyword>
<dbReference type="FunCoup" id="A0A024G2S3">
    <property type="interactions" value="474"/>
</dbReference>
<dbReference type="Proteomes" id="UP000053237">
    <property type="component" value="Unassembled WGS sequence"/>
</dbReference>
<dbReference type="InterPro" id="IPR012947">
    <property type="entry name" value="tRNA_SAD"/>
</dbReference>
<dbReference type="InterPro" id="IPR045864">
    <property type="entry name" value="aa-tRNA-synth_II/BPL/LPL"/>
</dbReference>
<dbReference type="Pfam" id="PF00587">
    <property type="entry name" value="tRNA-synt_2b"/>
    <property type="match status" value="1"/>
</dbReference>
<evidence type="ECO:0000256" key="4">
    <source>
        <dbReference type="ARBA" id="ARBA00022598"/>
    </source>
</evidence>
<evidence type="ECO:0000256" key="13">
    <source>
        <dbReference type="ARBA" id="ARBA00031900"/>
    </source>
</evidence>
<dbReference type="CDD" id="cd00771">
    <property type="entry name" value="ThrRS_core"/>
    <property type="match status" value="1"/>
</dbReference>
<comment type="catalytic activity">
    <reaction evidence="14">
        <text>tRNA(Thr) + L-threonine + ATP = L-threonyl-tRNA(Thr) + AMP + diphosphate + H(+)</text>
        <dbReference type="Rhea" id="RHEA:24624"/>
        <dbReference type="Rhea" id="RHEA-COMP:9670"/>
        <dbReference type="Rhea" id="RHEA-COMP:9704"/>
        <dbReference type="ChEBI" id="CHEBI:15378"/>
        <dbReference type="ChEBI" id="CHEBI:30616"/>
        <dbReference type="ChEBI" id="CHEBI:33019"/>
        <dbReference type="ChEBI" id="CHEBI:57926"/>
        <dbReference type="ChEBI" id="CHEBI:78442"/>
        <dbReference type="ChEBI" id="CHEBI:78534"/>
        <dbReference type="ChEBI" id="CHEBI:456215"/>
        <dbReference type="EC" id="6.1.1.3"/>
    </reaction>
</comment>
<dbReference type="PANTHER" id="PTHR11451:SF44">
    <property type="entry name" value="THREONINE--TRNA LIGASE, CHLOROPLASTIC_MITOCHONDRIAL 2"/>
    <property type="match status" value="1"/>
</dbReference>
<comment type="caution">
    <text evidence="16">The sequence shown here is derived from an EMBL/GenBank/DDBJ whole genome shotgun (WGS) entry which is preliminary data.</text>
</comment>
<dbReference type="HAMAP" id="MF_00184">
    <property type="entry name" value="Thr_tRNA_synth"/>
    <property type="match status" value="1"/>
</dbReference>
<accession>A0A024G2S3</accession>
<evidence type="ECO:0000256" key="7">
    <source>
        <dbReference type="ARBA" id="ARBA00022833"/>
    </source>
</evidence>
<protein>
    <recommendedName>
        <fullName evidence="3">threonine--tRNA ligase</fullName>
        <ecNumber evidence="3">6.1.1.3</ecNumber>
    </recommendedName>
    <alternativeName>
        <fullName evidence="13">Threonyl-tRNA synthetase</fullName>
    </alternativeName>
</protein>
<keyword evidence="7" id="KW-0862">Zinc</keyword>
<dbReference type="CDD" id="cd00860">
    <property type="entry name" value="ThrRS_anticodon"/>
    <property type="match status" value="1"/>
</dbReference>
<dbReference type="EMBL" id="CAIX01000012">
    <property type="protein sequence ID" value="CCI40847.1"/>
    <property type="molecule type" value="Genomic_DNA"/>
</dbReference>
<dbReference type="Pfam" id="PF03129">
    <property type="entry name" value="HGTP_anticodon"/>
    <property type="match status" value="1"/>
</dbReference>
<gene>
    <name evidence="16" type="ORF">BN9_016310</name>
</gene>
<dbReference type="SMART" id="SM00863">
    <property type="entry name" value="tRNA_SAD"/>
    <property type="match status" value="1"/>
</dbReference>
<comment type="similarity">
    <text evidence="2">Belongs to the class-II aminoacyl-tRNA synthetase family.</text>
</comment>
<dbReference type="SUPFAM" id="SSF55681">
    <property type="entry name" value="Class II aaRS and biotin synthetases"/>
    <property type="match status" value="1"/>
</dbReference>
<dbReference type="InterPro" id="IPR047246">
    <property type="entry name" value="ThrRS_anticodon"/>
</dbReference>
<organism evidence="16 17">
    <name type="scientific">Albugo candida</name>
    <dbReference type="NCBI Taxonomy" id="65357"/>
    <lineage>
        <taxon>Eukaryota</taxon>
        <taxon>Sar</taxon>
        <taxon>Stramenopiles</taxon>
        <taxon>Oomycota</taxon>
        <taxon>Peronosporomycetes</taxon>
        <taxon>Albuginales</taxon>
        <taxon>Albuginaceae</taxon>
        <taxon>Albugo</taxon>
    </lineage>
</organism>
<dbReference type="OrthoDB" id="5423599at2759"/>
<dbReference type="FunFam" id="3.30.980.10:FF:000003">
    <property type="entry name" value="Threonine--tRNA ligase, cytoplasmic"/>
    <property type="match status" value="1"/>
</dbReference>
<proteinExistence type="inferred from homology"/>
<keyword evidence="4" id="KW-0436">Ligase</keyword>
<name>A0A024G2S3_9STRA</name>
<dbReference type="FunFam" id="3.30.930.10:FF:000039">
    <property type="entry name" value="Threonyl-tRNA synthetase, mitochondrial"/>
    <property type="match status" value="1"/>
</dbReference>
<dbReference type="AlphaFoldDB" id="A0A024G2S3"/>
<dbReference type="PRINTS" id="PR01047">
    <property type="entry name" value="TRNASYNTHTHR"/>
</dbReference>
<feature type="domain" description="Aminoacyl-transfer RNA synthetases class-II family profile" evidence="15">
    <location>
        <begin position="301"/>
        <end position="585"/>
    </location>
</feature>
<dbReference type="InParanoid" id="A0A024G2S3"/>
<dbReference type="NCBIfam" id="TIGR00418">
    <property type="entry name" value="thrS"/>
    <property type="match status" value="1"/>
</dbReference>
<evidence type="ECO:0000313" key="16">
    <source>
        <dbReference type="EMBL" id="CCI40847.1"/>
    </source>
</evidence>
<dbReference type="Gene3D" id="3.30.930.10">
    <property type="entry name" value="Bira Bifunctional Protein, Domain 2"/>
    <property type="match status" value="1"/>
</dbReference>
<keyword evidence="17" id="KW-1185">Reference proteome</keyword>
<evidence type="ECO:0000256" key="10">
    <source>
        <dbReference type="ARBA" id="ARBA00022946"/>
    </source>
</evidence>
<dbReference type="InterPro" id="IPR002314">
    <property type="entry name" value="aa-tRNA-synt_IIb"/>
</dbReference>
<evidence type="ECO:0000256" key="3">
    <source>
        <dbReference type="ARBA" id="ARBA00013163"/>
    </source>
</evidence>
<dbReference type="Gene3D" id="3.40.50.800">
    <property type="entry name" value="Anticodon-binding domain"/>
    <property type="match status" value="1"/>
</dbReference>
<dbReference type="STRING" id="65357.A0A024G2S3"/>
<keyword evidence="12" id="KW-0030">Aminoacyl-tRNA synthetase</keyword>
<dbReference type="InterPro" id="IPR002320">
    <property type="entry name" value="Thr-tRNA-ligase_IIa"/>
</dbReference>
<evidence type="ECO:0000256" key="11">
    <source>
        <dbReference type="ARBA" id="ARBA00023128"/>
    </source>
</evidence>
<dbReference type="PANTHER" id="PTHR11451">
    <property type="entry name" value="THREONINE-TRNA LIGASE"/>
    <property type="match status" value="1"/>
</dbReference>
<keyword evidence="8" id="KW-0067">ATP-binding</keyword>
<dbReference type="InterPro" id="IPR006195">
    <property type="entry name" value="aa-tRNA-synth_II"/>
</dbReference>
<evidence type="ECO:0000256" key="14">
    <source>
        <dbReference type="ARBA" id="ARBA00049515"/>
    </source>
</evidence>
<dbReference type="SUPFAM" id="SSF52954">
    <property type="entry name" value="Class II aaRS ABD-related"/>
    <property type="match status" value="1"/>
</dbReference>
<evidence type="ECO:0000313" key="17">
    <source>
        <dbReference type="Proteomes" id="UP000053237"/>
    </source>
</evidence>
<evidence type="ECO:0000256" key="12">
    <source>
        <dbReference type="ARBA" id="ARBA00023146"/>
    </source>
</evidence>